<evidence type="ECO:0000313" key="1">
    <source>
        <dbReference type="EMBL" id="MFC5863363.1"/>
    </source>
</evidence>
<dbReference type="EMBL" id="JBHSPH010000004">
    <property type="protein sequence ID" value="MFC5863363.1"/>
    <property type="molecule type" value="Genomic_DNA"/>
</dbReference>
<reference evidence="2" key="1">
    <citation type="journal article" date="2019" name="Int. J. Syst. Evol. Microbiol.">
        <title>The Global Catalogue of Microorganisms (GCM) 10K type strain sequencing project: providing services to taxonomists for standard genome sequencing and annotation.</title>
        <authorList>
            <consortium name="The Broad Institute Genomics Platform"/>
            <consortium name="The Broad Institute Genome Sequencing Center for Infectious Disease"/>
            <person name="Wu L."/>
            <person name="Ma J."/>
        </authorList>
    </citation>
    <scope>NUCLEOTIDE SEQUENCE [LARGE SCALE GENOMIC DNA]</scope>
    <source>
        <strain evidence="2">JCM 4087</strain>
    </source>
</reference>
<dbReference type="Proteomes" id="UP001596091">
    <property type="component" value="Unassembled WGS sequence"/>
</dbReference>
<protein>
    <recommendedName>
        <fullName evidence="3">DUF167 domain-containing protein</fullName>
    </recommendedName>
</protein>
<name>A0ABW1EIZ3_9BACT</name>
<evidence type="ECO:0000313" key="2">
    <source>
        <dbReference type="Proteomes" id="UP001596091"/>
    </source>
</evidence>
<gene>
    <name evidence="1" type="ORF">ACFPT7_13750</name>
</gene>
<evidence type="ECO:0008006" key="3">
    <source>
        <dbReference type="Google" id="ProtNLM"/>
    </source>
</evidence>
<proteinExistence type="predicted"/>
<dbReference type="RefSeq" id="WP_263341346.1">
    <property type="nucleotide sequence ID" value="NZ_JAGSYH010000007.1"/>
</dbReference>
<keyword evidence="2" id="KW-1185">Reference proteome</keyword>
<sequence length="93" mass="10111">MAKLTGNLRITASPGPDGGKPYFEVVFVPYAGRLNTKPAKAANYDELVTLLQDLKFGEDEATRWAGKARSQGVVLIASFERNDSLLKDRGLLA</sequence>
<organism evidence="1 2">
    <name type="scientific">Acidicapsa dinghuensis</name>
    <dbReference type="NCBI Taxonomy" id="2218256"/>
    <lineage>
        <taxon>Bacteria</taxon>
        <taxon>Pseudomonadati</taxon>
        <taxon>Acidobacteriota</taxon>
        <taxon>Terriglobia</taxon>
        <taxon>Terriglobales</taxon>
        <taxon>Acidobacteriaceae</taxon>
        <taxon>Acidicapsa</taxon>
    </lineage>
</organism>
<comment type="caution">
    <text evidence="1">The sequence shown here is derived from an EMBL/GenBank/DDBJ whole genome shotgun (WGS) entry which is preliminary data.</text>
</comment>
<accession>A0ABW1EIZ3</accession>